<proteinExistence type="predicted"/>
<evidence type="ECO:0008006" key="2">
    <source>
        <dbReference type="Google" id="ProtNLM"/>
    </source>
</evidence>
<dbReference type="EMBL" id="CACRSM010000002">
    <property type="protein sequence ID" value="VYT04346.1"/>
    <property type="molecule type" value="Genomic_DNA"/>
</dbReference>
<gene>
    <name evidence="1" type="ORF">AOLFYP35_01332</name>
</gene>
<protein>
    <recommendedName>
        <fullName evidence="2">DUF3000 domain-containing protein</fullName>
    </recommendedName>
</protein>
<dbReference type="Pfam" id="PF11452">
    <property type="entry name" value="DUF3000"/>
    <property type="match status" value="1"/>
</dbReference>
<dbReference type="AlphaFoldDB" id="A0A6N2TLK5"/>
<organism evidence="1">
    <name type="scientific">Schaalia odontolytica</name>
    <dbReference type="NCBI Taxonomy" id="1660"/>
    <lineage>
        <taxon>Bacteria</taxon>
        <taxon>Bacillati</taxon>
        <taxon>Actinomycetota</taxon>
        <taxon>Actinomycetes</taxon>
        <taxon>Actinomycetales</taxon>
        <taxon>Actinomycetaceae</taxon>
        <taxon>Schaalia</taxon>
    </lineage>
</organism>
<dbReference type="InterPro" id="IPR021555">
    <property type="entry name" value="DUF3000"/>
</dbReference>
<accession>A0A6N2TLK5</accession>
<reference evidence="1" key="1">
    <citation type="submission" date="2019-11" db="EMBL/GenBank/DDBJ databases">
        <authorList>
            <person name="Feng L."/>
        </authorList>
    </citation>
    <scope>NUCLEOTIDE SEQUENCE</scope>
    <source>
        <strain evidence="1">AodontolyticusLFYP35</strain>
    </source>
</reference>
<name>A0A6N2TLK5_9ACTO</name>
<sequence>MAPPEDFRTALMSLRSAVHPHVEIEEVPAPRALAPFTAALALRTTQTAHDEALAFGRFVILHDPNGQMGWNGPFRLVAQLRAQIDADMSSDPLLSEALWNWAHDCLEERGAGFHDLTGTVSKEVSESFGGLILMGSTLAVEIRVSLTPNTPWIGEHLLAWQDLMCRIAGVENQRFLERA</sequence>
<evidence type="ECO:0000313" key="1">
    <source>
        <dbReference type="EMBL" id="VYT04346.1"/>
    </source>
</evidence>